<proteinExistence type="predicted"/>
<accession>A0ACC2VDM7</accession>
<evidence type="ECO:0000313" key="2">
    <source>
        <dbReference type="Proteomes" id="UP001227268"/>
    </source>
</evidence>
<dbReference type="Proteomes" id="UP001227268">
    <property type="component" value="Unassembled WGS sequence"/>
</dbReference>
<name>A0ACC2VDM7_9TREE</name>
<gene>
    <name evidence="1" type="ORF">QFC21_004933</name>
</gene>
<comment type="caution">
    <text evidence="1">The sequence shown here is derived from an EMBL/GenBank/DDBJ whole genome shotgun (WGS) entry which is preliminary data.</text>
</comment>
<organism evidence="1 2">
    <name type="scientific">Naganishia friedmannii</name>
    <dbReference type="NCBI Taxonomy" id="89922"/>
    <lineage>
        <taxon>Eukaryota</taxon>
        <taxon>Fungi</taxon>
        <taxon>Dikarya</taxon>
        <taxon>Basidiomycota</taxon>
        <taxon>Agaricomycotina</taxon>
        <taxon>Tremellomycetes</taxon>
        <taxon>Filobasidiales</taxon>
        <taxon>Filobasidiaceae</taxon>
        <taxon>Naganishia</taxon>
    </lineage>
</organism>
<reference evidence="1" key="1">
    <citation type="submission" date="2023-04" db="EMBL/GenBank/DDBJ databases">
        <title>Draft Genome sequencing of Naganishia species isolated from polar environments using Oxford Nanopore Technology.</title>
        <authorList>
            <person name="Leo P."/>
            <person name="Venkateswaran K."/>
        </authorList>
    </citation>
    <scope>NUCLEOTIDE SEQUENCE</scope>
    <source>
        <strain evidence="1">MNA-CCFEE 5423</strain>
    </source>
</reference>
<evidence type="ECO:0000313" key="1">
    <source>
        <dbReference type="EMBL" id="KAJ9097264.1"/>
    </source>
</evidence>
<protein>
    <submittedName>
        <fullName evidence="1">Uncharacterized protein</fullName>
    </submittedName>
</protein>
<keyword evidence="2" id="KW-1185">Reference proteome</keyword>
<dbReference type="EMBL" id="JASBWT010000017">
    <property type="protein sequence ID" value="KAJ9097264.1"/>
    <property type="molecule type" value="Genomic_DNA"/>
</dbReference>
<sequence length="1380" mass="151561">MITLTPLTPPPSASSTVPLADQPVCYLLQVDDVKVLLDVGGYDPRRSAKAASFEYEEKIRSLAPEISLVLLSHSPSTYLSLFPYARAHWGLRCPVYATQPTVEMGRVVCLEEAQDWRAEVAVRTVQEDGKTATEVRQQSVGNGMDGVVETNDKDKSEANDQKDEQAERAPAAAAPLKGPFVCTVEEINEAFNSVKSVRYSQPIVLSGVLSHLLLTPYSSGHTLGGTVFKIRSPTSGTILYAVGMNHTQERHLDGTVILNPGGMQEGLQRPDVLIVEGGRSLVKGVKQKDKAHALLHLITSTLTTNQSLLFPIDASPRLLELLVLLDQHWTAEEMLVFARSLMEWMGGAVARAQEEGLAAAAAGGGGGQGGRRGGRVKEVRSPLLFRHLKFFPTYDAFLHSCPETDTSPKLILAVPLSMSYGPSRRLFTRMAVQENATVVLTSRAQDETLTNDMFRIWNDRQPLPAQYGGGAVGSPTRAEGEHRVAQVDKKVLLEGDELQAFLDAERHAREKQLAYKAAQERSRRMLEADDLEDSDTDDDEDDDEDEEGEAGAAGMDEEEKAGQVALSVVPGVTGAGSGALMETDDFRTASFDIYVKGQQMRTTSFFGAGANAAAGGSSGATRFRMFPFVERKMRKVDVYGEQLDVGAWIRKGREIEEEVESPEVREAKRRKKEEEEKQKEPPEPPSKYITEDVTVDVRCSIFYVDMEGLHDGRAIKTMIPSLNPRRVIIVGSLPEASKDLVKNCESVTALTKEIYVPLVNETISIGEQTQSHSISLSEGLLSSLSSQWAKFEDYEIARISGRITSGVNSAIPVLDLPYKAYQMELDEAAPQAGDEQDANAEGAYLQNTADGEADGQEMKPVLPITTSASTSVVPSQTSFLFTTTSASLMQEDPRPVLPQSIYIGDLRLTTLKTTLNSLGIPVEFAGEGTLICGPGVPELVQKYQEASEKGQPTEDIATDADIGEIVVIRKSTEGRLQLEGGVTNGEVYYQRGSSLSYVTAVHYAIGVPEGRGAQRSFESLLFLVPREIRRREGDRTEVQPESEGPVYFGRVIRVVWPNSNIVPLSSRPIATITMNFTTGSSADELLSLDKIRSTLIRLEDTIIFALIERSQFAWNQKIYEKGAFEELKVLGFEGSWLEWFLFETESFHGNYIPKARRYTSPDEHPFTPIEKLPQPIIAMQSFPSLLHPQSAAHPSTNANSRILDFYVNKIVLAITKRVKISGSADRDDGNYGSSATRDVEVLQALSRRIHFGMFVSESKFREAPHKFIPHILAQPPNTEALAGLITKPAVEAALLVRLGNKAEIYGQELDPQGKLRKAPGEDKEGGSGSDAETRLDTAEVVALYRDWVIPLTKDVEVDYLIHRLDGVPQSQVDAWMAVDK</sequence>